<feature type="coiled-coil region" evidence="1">
    <location>
        <begin position="28"/>
        <end position="265"/>
    </location>
</feature>
<evidence type="ECO:0000313" key="4">
    <source>
        <dbReference type="Proteomes" id="UP001237011"/>
    </source>
</evidence>
<evidence type="ECO:0000256" key="2">
    <source>
        <dbReference type="SAM" id="SignalP"/>
    </source>
</evidence>
<dbReference type="PANTHER" id="PTHR23159:SF31">
    <property type="entry name" value="CENTROSOME-ASSOCIATED PROTEIN CEP250 ISOFORM X1"/>
    <property type="match status" value="1"/>
</dbReference>
<keyword evidence="2" id="KW-0732">Signal</keyword>
<keyword evidence="1" id="KW-0175">Coiled coil</keyword>
<dbReference type="EMBL" id="CP132191">
    <property type="protein sequence ID" value="WLP85901.1"/>
    <property type="molecule type" value="Genomic_DNA"/>
</dbReference>
<name>A0ABY9HBP4_9MOLU</name>
<feature type="chain" id="PRO_5045662704" description="Chromosome partition protein Smc" evidence="2">
    <location>
        <begin position="23"/>
        <end position="878"/>
    </location>
</feature>
<dbReference type="Proteomes" id="UP001237011">
    <property type="component" value="Chromosome"/>
</dbReference>
<organism evidence="3 4">
    <name type="scientific">Mycoplasma seminis</name>
    <dbReference type="NCBI Taxonomy" id="512749"/>
    <lineage>
        <taxon>Bacteria</taxon>
        <taxon>Bacillati</taxon>
        <taxon>Mycoplasmatota</taxon>
        <taxon>Mollicutes</taxon>
        <taxon>Mycoplasmataceae</taxon>
        <taxon>Mycoplasma</taxon>
    </lineage>
</organism>
<reference evidence="3" key="1">
    <citation type="submission" date="2023-08" db="EMBL/GenBank/DDBJ databases">
        <title>Complete genome sequence of Mycoplasma seminis 2200.</title>
        <authorList>
            <person name="Spergser J."/>
        </authorList>
    </citation>
    <scope>NUCLEOTIDE SEQUENCE [LARGE SCALE GENOMIC DNA]</scope>
    <source>
        <strain evidence="3">2200</strain>
    </source>
</reference>
<proteinExistence type="predicted"/>
<feature type="signal peptide" evidence="2">
    <location>
        <begin position="1"/>
        <end position="22"/>
    </location>
</feature>
<evidence type="ECO:0008006" key="5">
    <source>
        <dbReference type="Google" id="ProtNLM"/>
    </source>
</evidence>
<keyword evidence="4" id="KW-1185">Reference proteome</keyword>
<protein>
    <recommendedName>
        <fullName evidence="5">Chromosome partition protein Smc</fullName>
    </recommendedName>
</protein>
<dbReference type="Gene3D" id="1.20.5.340">
    <property type="match status" value="2"/>
</dbReference>
<dbReference type="RefSeq" id="WP_305938324.1">
    <property type="nucleotide sequence ID" value="NZ_CP132191.1"/>
</dbReference>
<dbReference type="PANTHER" id="PTHR23159">
    <property type="entry name" value="CENTROSOMAL PROTEIN 2"/>
    <property type="match status" value="1"/>
</dbReference>
<dbReference type="SUPFAM" id="SSF57997">
    <property type="entry name" value="Tropomyosin"/>
    <property type="match status" value="1"/>
</dbReference>
<gene>
    <name evidence="3" type="ORF">Q8852_02025</name>
</gene>
<accession>A0ABY9HBP4</accession>
<sequence length="878" mass="102501">MKRKFKAILPLTIIASSLPLITVSCNEKTDNKEQITNLQKQISDLNVQIQNHQNTINNYQNENNTLQTKVTEKENKIKELITQINTLNQTKTEHEAKISELTNQKSQVEENKKQLESQITQLNKDKQVLEARIKELEEQNKNITPDNKDLKNEIDTLKQSIKEKETQIQKLTSSNEKLEQSKQQLQNQLISLTNEKTNLEAKIKDLEAKAEKSKKDKEELNNQISQLNNTIKTNQELINSLRQQLQSAQNEIERLKNNNSGLETKTHSKEYKLIKKIIDFINSDNETELNLDLDVTLKNVNKKSISYFDFKNNGNSIHQADLWRDFWIYENLKNTINDSTVEGQEINQITGLIKTISENLPILYFVCLYFNFNIEFEKTSNMGPFWEPYKKPNNASDEINLDYFLRSREFDEIVGSLHGLFEIRDYLPWILKGEENKINYDYKLNVDLNNINVNELKEQFKNSADTNDQISKDANKYFGNIEKAQWAENISAVIQKLNVIIDENKNLNTQNIISKVSECFDSEMQKYSTDSFKIPSFKNIFDKVIDKSDKSDKSFIEFGREWADYSSLKDNSYVVNKNIYSKIMNNEENKKQFIDSLVEYLKHSTEEPPFIHLYNKEKGVFRYWKINFSTLFQALKHWFDTWRRYNMPYIDFYDIDNFNSLYNKLFTSFSNYYSEPENQTRVSDGTIIYFNFNEFKISNSDSFNDEIKKIFDTELNKAIAKHISNSLDEIPDIIGQYSDVNTSTWYINTTISKDNVSPDEYEKLLKQQQIEELLEIVNSLKSHILGTYNFDFSQTETLNGKIKIKLTKNESSKAAFKAILEKIPPHYLPKYDELIIDDEAVGSSKISISGTTIEFLASILKLMSNEKLGKTITIAENE</sequence>
<dbReference type="PROSITE" id="PS51257">
    <property type="entry name" value="PROKAR_LIPOPROTEIN"/>
    <property type="match status" value="1"/>
</dbReference>
<evidence type="ECO:0000313" key="3">
    <source>
        <dbReference type="EMBL" id="WLP85901.1"/>
    </source>
</evidence>
<evidence type="ECO:0000256" key="1">
    <source>
        <dbReference type="SAM" id="Coils"/>
    </source>
</evidence>